<accession>A0A927F519</accession>
<evidence type="ECO:0000313" key="1">
    <source>
        <dbReference type="EMBL" id="MBD5778577.1"/>
    </source>
</evidence>
<organism evidence="1 2">
    <name type="scientific">Pelagicoccus enzymogenes</name>
    <dbReference type="NCBI Taxonomy" id="2773457"/>
    <lineage>
        <taxon>Bacteria</taxon>
        <taxon>Pseudomonadati</taxon>
        <taxon>Verrucomicrobiota</taxon>
        <taxon>Opitutia</taxon>
        <taxon>Puniceicoccales</taxon>
        <taxon>Pelagicoccaceae</taxon>
        <taxon>Pelagicoccus</taxon>
    </lineage>
</organism>
<gene>
    <name evidence="1" type="ORF">IEN85_03680</name>
</gene>
<proteinExistence type="predicted"/>
<dbReference type="EMBL" id="JACYFG010000006">
    <property type="protein sequence ID" value="MBD5778577.1"/>
    <property type="molecule type" value="Genomic_DNA"/>
</dbReference>
<dbReference type="Proteomes" id="UP000622317">
    <property type="component" value="Unassembled WGS sequence"/>
</dbReference>
<protein>
    <submittedName>
        <fullName evidence="1">Uncharacterized protein</fullName>
    </submittedName>
</protein>
<sequence>MFRPALVFLLLLTIFCPIGKAEDFPRLRALEGVKDVRYEKPFLCVIVGSLVDIPRIWIEVSDVERSGSDPDLKALGNAYNLRVYNHDSYESHLRDQSLVARASTVMDMKTLFRRSRFATVVELDWESEEPVRFRKRYSPKKALPDGEVLVEHDAAIDAMVERLRSSKMRPEKLLFMEYFSVGRLVFPVMDGQIRANGKKISYDSFSDALLSPL</sequence>
<dbReference type="AlphaFoldDB" id="A0A927F519"/>
<name>A0A927F519_9BACT</name>
<evidence type="ECO:0000313" key="2">
    <source>
        <dbReference type="Proteomes" id="UP000622317"/>
    </source>
</evidence>
<reference evidence="1" key="1">
    <citation type="submission" date="2020-09" db="EMBL/GenBank/DDBJ databases">
        <title>Pelagicoccus enzymogenes sp. nov. with an EPS production, isolated from marine sediment.</title>
        <authorList>
            <person name="Feng X."/>
        </authorList>
    </citation>
    <scope>NUCLEOTIDE SEQUENCE</scope>
    <source>
        <strain evidence="1">NFK12</strain>
    </source>
</reference>
<keyword evidence="2" id="KW-1185">Reference proteome</keyword>
<dbReference type="RefSeq" id="WP_191615712.1">
    <property type="nucleotide sequence ID" value="NZ_JACYFG010000006.1"/>
</dbReference>
<comment type="caution">
    <text evidence="1">The sequence shown here is derived from an EMBL/GenBank/DDBJ whole genome shotgun (WGS) entry which is preliminary data.</text>
</comment>